<feature type="domain" description="C2H2-type" evidence="7">
    <location>
        <begin position="155"/>
        <end position="184"/>
    </location>
</feature>
<organism evidence="8 9">
    <name type="scientific">Amblyomma americanum</name>
    <name type="common">Lone star tick</name>
    <dbReference type="NCBI Taxonomy" id="6943"/>
    <lineage>
        <taxon>Eukaryota</taxon>
        <taxon>Metazoa</taxon>
        <taxon>Ecdysozoa</taxon>
        <taxon>Arthropoda</taxon>
        <taxon>Chelicerata</taxon>
        <taxon>Arachnida</taxon>
        <taxon>Acari</taxon>
        <taxon>Parasitiformes</taxon>
        <taxon>Ixodida</taxon>
        <taxon>Ixodoidea</taxon>
        <taxon>Ixodidae</taxon>
        <taxon>Amblyomminae</taxon>
        <taxon>Amblyomma</taxon>
    </lineage>
</organism>
<name>A0AAQ4F4G7_AMBAM</name>
<protein>
    <recommendedName>
        <fullName evidence="7">C2H2-type domain-containing protein</fullName>
    </recommendedName>
</protein>
<keyword evidence="4" id="KW-0862">Zinc</keyword>
<dbReference type="InterPro" id="IPR013087">
    <property type="entry name" value="Znf_C2H2_type"/>
</dbReference>
<keyword evidence="1" id="KW-0479">Metal-binding</keyword>
<evidence type="ECO:0000256" key="1">
    <source>
        <dbReference type="ARBA" id="ARBA00022723"/>
    </source>
</evidence>
<dbReference type="InterPro" id="IPR036236">
    <property type="entry name" value="Znf_C2H2_sf"/>
</dbReference>
<dbReference type="PROSITE" id="PS00028">
    <property type="entry name" value="ZINC_FINGER_C2H2_1"/>
    <property type="match status" value="6"/>
</dbReference>
<dbReference type="Gene3D" id="3.30.160.60">
    <property type="entry name" value="Classic Zinc Finger"/>
    <property type="match status" value="4"/>
</dbReference>
<dbReference type="FunFam" id="3.30.160.60:FF:001172">
    <property type="entry name" value="Zinc finger protein rotund"/>
    <property type="match status" value="1"/>
</dbReference>
<feature type="domain" description="C2H2-type" evidence="7">
    <location>
        <begin position="70"/>
        <end position="97"/>
    </location>
</feature>
<keyword evidence="2" id="KW-0677">Repeat</keyword>
<proteinExistence type="predicted"/>
<evidence type="ECO:0000256" key="4">
    <source>
        <dbReference type="ARBA" id="ARBA00022833"/>
    </source>
</evidence>
<keyword evidence="9" id="KW-1185">Reference proteome</keyword>
<accession>A0AAQ4F4G7</accession>
<evidence type="ECO:0000256" key="3">
    <source>
        <dbReference type="ARBA" id="ARBA00022771"/>
    </source>
</evidence>
<evidence type="ECO:0000313" key="8">
    <source>
        <dbReference type="EMBL" id="KAK8782040.1"/>
    </source>
</evidence>
<feature type="domain" description="C2H2-type" evidence="7">
    <location>
        <begin position="99"/>
        <end position="126"/>
    </location>
</feature>
<evidence type="ECO:0000256" key="2">
    <source>
        <dbReference type="ARBA" id="ARBA00022737"/>
    </source>
</evidence>
<dbReference type="Proteomes" id="UP001321473">
    <property type="component" value="Unassembled WGS sequence"/>
</dbReference>
<dbReference type="Pfam" id="PF00096">
    <property type="entry name" value="zf-C2H2"/>
    <property type="match status" value="4"/>
</dbReference>
<dbReference type="PANTHER" id="PTHR23235:SF176">
    <property type="entry name" value="C2H2-TYPE DOMAIN-CONTAINING PROTEIN"/>
    <property type="match status" value="1"/>
</dbReference>
<reference evidence="8 9" key="1">
    <citation type="journal article" date="2023" name="Arcadia Sci">
        <title>De novo assembly of a long-read Amblyomma americanum tick genome.</title>
        <authorList>
            <person name="Chou S."/>
            <person name="Poskanzer K.E."/>
            <person name="Rollins M."/>
            <person name="Thuy-Boun P.S."/>
        </authorList>
    </citation>
    <scope>NUCLEOTIDE SEQUENCE [LARGE SCALE GENOMIC DNA]</scope>
    <source>
        <strain evidence="8">F_SG_1</strain>
        <tissue evidence="8">Salivary glands</tissue>
    </source>
</reference>
<dbReference type="GO" id="GO:0000981">
    <property type="term" value="F:DNA-binding transcription factor activity, RNA polymerase II-specific"/>
    <property type="evidence" value="ECO:0007669"/>
    <property type="project" value="TreeGrafter"/>
</dbReference>
<dbReference type="FunFam" id="3.30.160.60:FF:000125">
    <property type="entry name" value="Putative zinc finger protein 143"/>
    <property type="match status" value="1"/>
</dbReference>
<feature type="domain" description="C2H2-type" evidence="7">
    <location>
        <begin position="216"/>
        <end position="239"/>
    </location>
</feature>
<dbReference type="FunFam" id="3.30.160.60:FF:000648">
    <property type="entry name" value="Zinc finger protein rotund"/>
    <property type="match status" value="1"/>
</dbReference>
<gene>
    <name evidence="8" type="ORF">V5799_016620</name>
</gene>
<feature type="compositionally biased region" description="Low complexity" evidence="6">
    <location>
        <begin position="43"/>
        <end position="61"/>
    </location>
</feature>
<dbReference type="SMART" id="SM00355">
    <property type="entry name" value="ZnF_C2H2"/>
    <property type="match status" value="6"/>
</dbReference>
<feature type="domain" description="C2H2-type" evidence="7">
    <location>
        <begin position="127"/>
        <end position="154"/>
    </location>
</feature>
<sequence>MMDKQPSPSPSLEEGDLLPMYGGGRASSSGSSSSASTPSPMLAAPQPLKAANGAAAATAPHGHPPQPRKYQCKMCPQMFGAKAELQLHAQSHLREAKPYRCAQCSKAFANASYLSQHARIHTGVKPYRCELCARKFTQLSHLQQHVRTHTGDKPYLCRHPDCGRAFSQLSNLQSHSRSHQADKPFKCHSCYKCFALEAALIDHIPQHRSSKHLKTHICPRCGKSYMHENYLVRHMQKHAPAGLPQGTTAAAVVAPAPLAAATWHEGESRLPHPHQSQGANAAMAYCNPVSSAQQPQTTQYEPKSAASQLISLHQIRNFASMPPVSHV</sequence>
<dbReference type="AlphaFoldDB" id="A0AAQ4F4G7"/>
<dbReference type="EMBL" id="JARKHS020007062">
    <property type="protein sequence ID" value="KAK8782040.1"/>
    <property type="molecule type" value="Genomic_DNA"/>
</dbReference>
<dbReference type="GO" id="GO:0000978">
    <property type="term" value="F:RNA polymerase II cis-regulatory region sequence-specific DNA binding"/>
    <property type="evidence" value="ECO:0007669"/>
    <property type="project" value="TreeGrafter"/>
</dbReference>
<feature type="region of interest" description="Disordered" evidence="6">
    <location>
        <begin position="1"/>
        <end position="69"/>
    </location>
</feature>
<dbReference type="PANTHER" id="PTHR23235">
    <property type="entry name" value="KRUEPPEL-LIKE TRANSCRIPTION FACTOR"/>
    <property type="match status" value="1"/>
</dbReference>
<evidence type="ECO:0000256" key="5">
    <source>
        <dbReference type="PROSITE-ProRule" id="PRU00042"/>
    </source>
</evidence>
<dbReference type="GO" id="GO:0008270">
    <property type="term" value="F:zinc ion binding"/>
    <property type="evidence" value="ECO:0007669"/>
    <property type="project" value="UniProtKB-KW"/>
</dbReference>
<feature type="domain" description="C2H2-type" evidence="7">
    <location>
        <begin position="185"/>
        <end position="212"/>
    </location>
</feature>
<feature type="compositionally biased region" description="Low complexity" evidence="6">
    <location>
        <begin position="26"/>
        <end position="36"/>
    </location>
</feature>
<evidence type="ECO:0000259" key="7">
    <source>
        <dbReference type="PROSITE" id="PS50157"/>
    </source>
</evidence>
<evidence type="ECO:0000256" key="6">
    <source>
        <dbReference type="SAM" id="MobiDB-lite"/>
    </source>
</evidence>
<evidence type="ECO:0000313" key="9">
    <source>
        <dbReference type="Proteomes" id="UP001321473"/>
    </source>
</evidence>
<keyword evidence="3 5" id="KW-0863">Zinc-finger</keyword>
<dbReference type="PROSITE" id="PS50157">
    <property type="entry name" value="ZINC_FINGER_C2H2_2"/>
    <property type="match status" value="6"/>
</dbReference>
<dbReference type="SUPFAM" id="SSF57667">
    <property type="entry name" value="beta-beta-alpha zinc fingers"/>
    <property type="match status" value="4"/>
</dbReference>
<comment type="caution">
    <text evidence="8">The sequence shown here is derived from an EMBL/GenBank/DDBJ whole genome shotgun (WGS) entry which is preliminary data.</text>
</comment>